<proteinExistence type="predicted"/>
<name>A0ABU6JDW7_9BURK</name>
<evidence type="ECO:0000256" key="1">
    <source>
        <dbReference type="SAM" id="MobiDB-lite"/>
    </source>
</evidence>
<evidence type="ECO:0008006" key="4">
    <source>
        <dbReference type="Google" id="ProtNLM"/>
    </source>
</evidence>
<organism evidence="2 3">
    <name type="scientific">Noviherbaspirillum album</name>
    <dbReference type="NCBI Taxonomy" id="3080276"/>
    <lineage>
        <taxon>Bacteria</taxon>
        <taxon>Pseudomonadati</taxon>
        <taxon>Pseudomonadota</taxon>
        <taxon>Betaproteobacteria</taxon>
        <taxon>Burkholderiales</taxon>
        <taxon>Oxalobacteraceae</taxon>
        <taxon>Noviherbaspirillum</taxon>
    </lineage>
</organism>
<feature type="region of interest" description="Disordered" evidence="1">
    <location>
        <begin position="254"/>
        <end position="312"/>
    </location>
</feature>
<dbReference type="Proteomes" id="UP001352263">
    <property type="component" value="Unassembled WGS sequence"/>
</dbReference>
<comment type="caution">
    <text evidence="2">The sequence shown here is derived from an EMBL/GenBank/DDBJ whole genome shotgun (WGS) entry which is preliminary data.</text>
</comment>
<keyword evidence="3" id="KW-1185">Reference proteome</keyword>
<evidence type="ECO:0000313" key="3">
    <source>
        <dbReference type="Proteomes" id="UP001352263"/>
    </source>
</evidence>
<gene>
    <name evidence="2" type="ORF">RY831_21385</name>
</gene>
<feature type="compositionally biased region" description="Gly residues" evidence="1">
    <location>
        <begin position="280"/>
        <end position="293"/>
    </location>
</feature>
<feature type="compositionally biased region" description="Polar residues" evidence="1">
    <location>
        <begin position="103"/>
        <end position="112"/>
    </location>
</feature>
<protein>
    <recommendedName>
        <fullName evidence="4">Nutrient deprivation-induced protein</fullName>
    </recommendedName>
</protein>
<sequence>MADQNKDGKTPISTGVQPGPGERLQDAASLTSGTSGASGATGTAGTLGATGTSNTPGASSATGTPASTGTASSAAGSSGGIEADVLTSGGAGKGTGTGYGNTASGMSGTMASATDKVKESSTRIAEQARQYAGDMASQLKESSRTMFDQRKETAVGQVDNVANVIRSTASQLHGQGQDQVAQYVEMLADQLETLSTRLREKDLDTLIDDVQSVARRAPGTFFIGAVAAGFLLARFIKSSSERYQQQQLELTEGNWRTSTSYPPVEADMTSSDAAAIGADGTPGAGLGTTGTGVGSSTSPLNGTGTRTGGSSL</sequence>
<dbReference type="Gene3D" id="1.20.120.20">
    <property type="entry name" value="Apolipoprotein"/>
    <property type="match status" value="1"/>
</dbReference>
<dbReference type="RefSeq" id="WP_326508412.1">
    <property type="nucleotide sequence ID" value="NZ_JAWIIV010000021.1"/>
</dbReference>
<feature type="region of interest" description="Disordered" evidence="1">
    <location>
        <begin position="1"/>
        <end position="78"/>
    </location>
</feature>
<accession>A0ABU6JDW7</accession>
<dbReference type="EMBL" id="JAWIIV010000021">
    <property type="protein sequence ID" value="MEC4721725.1"/>
    <property type="molecule type" value="Genomic_DNA"/>
</dbReference>
<reference evidence="2 3" key="1">
    <citation type="submission" date="2023-10" db="EMBL/GenBank/DDBJ databases">
        <title>Noviherbaspirillum sp. CPCC 100848 genome assembly.</title>
        <authorList>
            <person name="Li X.Y."/>
            <person name="Fang X.M."/>
        </authorList>
    </citation>
    <scope>NUCLEOTIDE SEQUENCE [LARGE SCALE GENOMIC DNA]</scope>
    <source>
        <strain evidence="2 3">CPCC 100848</strain>
    </source>
</reference>
<feature type="compositionally biased region" description="Low complexity" evidence="1">
    <location>
        <begin position="27"/>
        <end position="76"/>
    </location>
</feature>
<feature type="region of interest" description="Disordered" evidence="1">
    <location>
        <begin position="100"/>
        <end position="123"/>
    </location>
</feature>
<evidence type="ECO:0000313" key="2">
    <source>
        <dbReference type="EMBL" id="MEC4721725.1"/>
    </source>
</evidence>